<dbReference type="InterPro" id="IPR025459">
    <property type="entry name" value="DUF4279"/>
</dbReference>
<protein>
    <submittedName>
        <fullName evidence="1">DUF4279 domain-containing protein</fullName>
    </submittedName>
</protein>
<keyword evidence="2" id="KW-1185">Reference proteome</keyword>
<evidence type="ECO:0000313" key="2">
    <source>
        <dbReference type="Proteomes" id="UP000309872"/>
    </source>
</evidence>
<proteinExistence type="predicted"/>
<dbReference type="RefSeq" id="WP_136819775.1">
    <property type="nucleotide sequence ID" value="NZ_BMJX01000002.1"/>
</dbReference>
<name>A0A4U0H5D7_9SPHI</name>
<reference evidence="1 2" key="1">
    <citation type="submission" date="2019-04" db="EMBL/GenBank/DDBJ databases">
        <title>Sphingobacterium olei sp. nov., isolated from oil-contaminated soil.</title>
        <authorList>
            <person name="Liu B."/>
        </authorList>
    </citation>
    <scope>NUCLEOTIDE SEQUENCE [LARGE SCALE GENOMIC DNA]</scope>
    <source>
        <strain evidence="1 2">Y3L14</strain>
    </source>
</reference>
<comment type="caution">
    <text evidence="1">The sequence shown here is derived from an EMBL/GenBank/DDBJ whole genome shotgun (WGS) entry which is preliminary data.</text>
</comment>
<dbReference type="AlphaFoldDB" id="A0A4U0H5D7"/>
<gene>
    <name evidence="1" type="ORF">FAZ19_05740</name>
</gene>
<evidence type="ECO:0000313" key="1">
    <source>
        <dbReference type="EMBL" id="TJY66424.1"/>
    </source>
</evidence>
<sequence>MDKNYVNLSFCIWGYEDVSDMIISASLALKPQKVYTKGLLIDGDPPLLAEYNGWIFGMAFSNKDPFEVQMNKILDALEPKTSILKVYTQKYHCEFLGLIFLNTREESAPWIHFDKRYNAFIRELDVKFNLNICFSSADNRIESYYRYGSYNSK</sequence>
<accession>A0A4U0H5D7</accession>
<dbReference type="EMBL" id="SUKA01000002">
    <property type="protein sequence ID" value="TJY66424.1"/>
    <property type="molecule type" value="Genomic_DNA"/>
</dbReference>
<organism evidence="1 2">
    <name type="scientific">Sphingobacterium alkalisoli</name>
    <dbReference type="NCBI Taxonomy" id="1874115"/>
    <lineage>
        <taxon>Bacteria</taxon>
        <taxon>Pseudomonadati</taxon>
        <taxon>Bacteroidota</taxon>
        <taxon>Sphingobacteriia</taxon>
        <taxon>Sphingobacteriales</taxon>
        <taxon>Sphingobacteriaceae</taxon>
        <taxon>Sphingobacterium</taxon>
    </lineage>
</organism>
<dbReference type="OrthoDB" id="1439134at2"/>
<dbReference type="Proteomes" id="UP000309872">
    <property type="component" value="Unassembled WGS sequence"/>
</dbReference>
<dbReference type="Pfam" id="PF14106">
    <property type="entry name" value="DUF4279"/>
    <property type="match status" value="1"/>
</dbReference>